<evidence type="ECO:0000259" key="2">
    <source>
        <dbReference type="Pfam" id="PF01569"/>
    </source>
</evidence>
<dbReference type="InterPro" id="IPR000326">
    <property type="entry name" value="PAP2/HPO"/>
</dbReference>
<dbReference type="RefSeq" id="WP_266152331.1">
    <property type="nucleotide sequence ID" value="NZ_CP064028.1"/>
</dbReference>
<evidence type="ECO:0000256" key="1">
    <source>
        <dbReference type="SAM" id="SignalP"/>
    </source>
</evidence>
<organism evidence="3 4">
    <name type="scientific">Dyella halodurans</name>
    <dbReference type="NCBI Taxonomy" id="1920171"/>
    <lineage>
        <taxon>Bacteria</taxon>
        <taxon>Pseudomonadati</taxon>
        <taxon>Pseudomonadota</taxon>
        <taxon>Gammaproteobacteria</taxon>
        <taxon>Lysobacterales</taxon>
        <taxon>Rhodanobacteraceae</taxon>
        <taxon>Dyella</taxon>
    </lineage>
</organism>
<keyword evidence="4" id="KW-1185">Reference proteome</keyword>
<dbReference type="SUPFAM" id="SSF48317">
    <property type="entry name" value="Acid phosphatase/Vanadium-dependent haloperoxidase"/>
    <property type="match status" value="1"/>
</dbReference>
<comment type="caution">
    <text evidence="3">The sequence shown here is derived from an EMBL/GenBank/DDBJ whole genome shotgun (WGS) entry which is preliminary data.</text>
</comment>
<gene>
    <name evidence="3" type="ORF">ACFO5W_15440</name>
</gene>
<name>A0ABV9C4Y0_9GAMM</name>
<evidence type="ECO:0000313" key="4">
    <source>
        <dbReference type="Proteomes" id="UP001595961"/>
    </source>
</evidence>
<feature type="domain" description="Phosphatidic acid phosphatase type 2/haloperoxidase" evidence="2">
    <location>
        <begin position="79"/>
        <end position="184"/>
    </location>
</feature>
<proteinExistence type="predicted"/>
<dbReference type="Proteomes" id="UP001595961">
    <property type="component" value="Unassembled WGS sequence"/>
</dbReference>
<sequence>MPHLRLALFLLALVASAPSRASGGPFGIDHKIHDDHGAVWNRRNQNVLVYGSLVTVGVGAVWLGGEDKLGNTFWRSVDSTTAAVLSTQVLKRAFRRERPAQTDDPNRFFKGRSADSFPSTEVATLAAAVTPFMVDYGSDHPTVYLLALLPAYDAVARVKTQRHWQSDVLIGALIGSGFGLWSVHRPSSWTLSVLPDSFQIGYRHHFD</sequence>
<protein>
    <submittedName>
        <fullName evidence="3">Phosphatase PAP2 family protein</fullName>
    </submittedName>
</protein>
<dbReference type="EMBL" id="JBHSGA010000017">
    <property type="protein sequence ID" value="MFC4528035.1"/>
    <property type="molecule type" value="Genomic_DNA"/>
</dbReference>
<dbReference type="Gene3D" id="1.20.144.10">
    <property type="entry name" value="Phosphatidic acid phosphatase type 2/haloperoxidase"/>
    <property type="match status" value="1"/>
</dbReference>
<dbReference type="Pfam" id="PF01569">
    <property type="entry name" value="PAP2"/>
    <property type="match status" value="1"/>
</dbReference>
<keyword evidence="1" id="KW-0732">Signal</keyword>
<reference evidence="4" key="1">
    <citation type="journal article" date="2019" name="Int. J. Syst. Evol. Microbiol.">
        <title>The Global Catalogue of Microorganisms (GCM) 10K type strain sequencing project: providing services to taxonomists for standard genome sequencing and annotation.</title>
        <authorList>
            <consortium name="The Broad Institute Genomics Platform"/>
            <consortium name="The Broad Institute Genome Sequencing Center for Infectious Disease"/>
            <person name="Wu L."/>
            <person name="Ma J."/>
        </authorList>
    </citation>
    <scope>NUCLEOTIDE SEQUENCE [LARGE SCALE GENOMIC DNA]</scope>
    <source>
        <strain evidence="4">CCM 4481</strain>
    </source>
</reference>
<feature type="chain" id="PRO_5046399080" evidence="1">
    <location>
        <begin position="22"/>
        <end position="207"/>
    </location>
</feature>
<evidence type="ECO:0000313" key="3">
    <source>
        <dbReference type="EMBL" id="MFC4528035.1"/>
    </source>
</evidence>
<dbReference type="InterPro" id="IPR036938">
    <property type="entry name" value="PAP2/HPO_sf"/>
</dbReference>
<accession>A0ABV9C4Y0</accession>
<feature type="signal peptide" evidence="1">
    <location>
        <begin position="1"/>
        <end position="21"/>
    </location>
</feature>